<dbReference type="OMA" id="YSESKWH"/>
<accession>A0A6I8P151</accession>
<dbReference type="GO" id="GO:0005634">
    <property type="term" value="C:nucleus"/>
    <property type="evidence" value="ECO:0000318"/>
    <property type="project" value="GO_Central"/>
</dbReference>
<dbReference type="Ensembl" id="ENSOANT00000051820.1">
    <property type="protein sequence ID" value="ENSOANP00000046777.1"/>
    <property type="gene ID" value="ENSOANG00000036060.1"/>
</dbReference>
<dbReference type="AlphaFoldDB" id="A0A6I8P151"/>
<protein>
    <recommendedName>
        <fullName evidence="5">Protein phosphatase 4 regulatory subunit 2</fullName>
    </recommendedName>
</protein>
<gene>
    <name evidence="3" type="primary">PPP4R2</name>
</gene>
<organism evidence="3 4">
    <name type="scientific">Ornithorhynchus anatinus</name>
    <name type="common">Duckbill platypus</name>
    <dbReference type="NCBI Taxonomy" id="9258"/>
    <lineage>
        <taxon>Eukaryota</taxon>
        <taxon>Metazoa</taxon>
        <taxon>Chordata</taxon>
        <taxon>Craniata</taxon>
        <taxon>Vertebrata</taxon>
        <taxon>Euteleostomi</taxon>
        <taxon>Mammalia</taxon>
        <taxon>Monotremata</taxon>
        <taxon>Ornithorhynchidae</taxon>
        <taxon>Ornithorhynchus</taxon>
    </lineage>
</organism>
<evidence type="ECO:0000256" key="2">
    <source>
        <dbReference type="SAM" id="MobiDB-lite"/>
    </source>
</evidence>
<evidence type="ECO:0000256" key="1">
    <source>
        <dbReference type="ARBA" id="ARBA00009207"/>
    </source>
</evidence>
<evidence type="ECO:0000313" key="3">
    <source>
        <dbReference type="Ensembl" id="ENSOANP00000046777.1"/>
    </source>
</evidence>
<dbReference type="PANTHER" id="PTHR16487">
    <property type="entry name" value="PPP4R2-RELATED PROTEIN"/>
    <property type="match status" value="1"/>
</dbReference>
<feature type="compositionally biased region" description="Polar residues" evidence="2">
    <location>
        <begin position="103"/>
        <end position="116"/>
    </location>
</feature>
<dbReference type="Proteomes" id="UP000002279">
    <property type="component" value="Chromosome X1"/>
</dbReference>
<dbReference type="InParanoid" id="A0A6I8P151"/>
<evidence type="ECO:0008006" key="5">
    <source>
        <dbReference type="Google" id="ProtNLM"/>
    </source>
</evidence>
<reference evidence="3" key="2">
    <citation type="submission" date="2025-08" db="UniProtKB">
        <authorList>
            <consortium name="Ensembl"/>
        </authorList>
    </citation>
    <scope>IDENTIFICATION</scope>
    <source>
        <strain evidence="3">Glennie</strain>
    </source>
</reference>
<dbReference type="PANTHER" id="PTHR16487:SF7">
    <property type="entry name" value="PROTEIN PHOSPHATASE 4 REGULATORY SUBUNIT 2"/>
    <property type="match status" value="1"/>
</dbReference>
<dbReference type="GO" id="GO:0005737">
    <property type="term" value="C:cytoplasm"/>
    <property type="evidence" value="ECO:0000318"/>
    <property type="project" value="GO_Central"/>
</dbReference>
<feature type="region of interest" description="Disordered" evidence="2">
    <location>
        <begin position="92"/>
        <end position="116"/>
    </location>
</feature>
<dbReference type="GO" id="GO:0019888">
    <property type="term" value="F:protein phosphatase regulator activity"/>
    <property type="evidence" value="ECO:0000318"/>
    <property type="project" value="GO_Central"/>
</dbReference>
<proteinExistence type="inferred from homology"/>
<reference evidence="3 4" key="1">
    <citation type="journal article" date="2008" name="Nature">
        <title>Genome analysis of the platypus reveals unique signatures of evolution.</title>
        <authorList>
            <person name="Warren W.C."/>
            <person name="Hillier L.W."/>
            <person name="Marshall Graves J.A."/>
            <person name="Birney E."/>
            <person name="Ponting C.P."/>
            <person name="Grutzner F."/>
            <person name="Belov K."/>
            <person name="Miller W."/>
            <person name="Clarke L."/>
            <person name="Chinwalla A.T."/>
            <person name="Yang S.P."/>
            <person name="Heger A."/>
            <person name="Locke D.P."/>
            <person name="Miethke P."/>
            <person name="Waters P.D."/>
            <person name="Veyrunes F."/>
            <person name="Fulton L."/>
            <person name="Fulton B."/>
            <person name="Graves T."/>
            <person name="Wallis J."/>
            <person name="Puente X.S."/>
            <person name="Lopez-Otin C."/>
            <person name="Ordonez G.R."/>
            <person name="Eichler E.E."/>
            <person name="Chen L."/>
            <person name="Cheng Z."/>
            <person name="Deakin J.E."/>
            <person name="Alsop A."/>
            <person name="Thompson K."/>
            <person name="Kirby P."/>
            <person name="Papenfuss A.T."/>
            <person name="Wakefield M.J."/>
            <person name="Olender T."/>
            <person name="Lancet D."/>
            <person name="Huttley G.A."/>
            <person name="Smit A.F."/>
            <person name="Pask A."/>
            <person name="Temple-Smith P."/>
            <person name="Batzer M.A."/>
            <person name="Walker J.A."/>
            <person name="Konkel M.K."/>
            <person name="Harris R.S."/>
            <person name="Whittington C.M."/>
            <person name="Wong E.S."/>
            <person name="Gemmell N.J."/>
            <person name="Buschiazzo E."/>
            <person name="Vargas Jentzsch I.M."/>
            <person name="Merkel A."/>
            <person name="Schmitz J."/>
            <person name="Zemann A."/>
            <person name="Churakov G."/>
            <person name="Kriegs J.O."/>
            <person name="Brosius J."/>
            <person name="Murchison E.P."/>
            <person name="Sachidanandam R."/>
            <person name="Smith C."/>
            <person name="Hannon G.J."/>
            <person name="Tsend-Ayush E."/>
            <person name="McMillan D."/>
            <person name="Attenborough R."/>
            <person name="Rens W."/>
            <person name="Ferguson-Smith M."/>
            <person name="Lefevre C.M."/>
            <person name="Sharp J.A."/>
            <person name="Nicholas K.R."/>
            <person name="Ray D.A."/>
            <person name="Kube M."/>
            <person name="Reinhardt R."/>
            <person name="Pringle T.H."/>
            <person name="Taylor J."/>
            <person name="Jones R.C."/>
            <person name="Nixon B."/>
            <person name="Dacheux J.L."/>
            <person name="Niwa H."/>
            <person name="Sekita Y."/>
            <person name="Huang X."/>
            <person name="Stark A."/>
            <person name="Kheradpour P."/>
            <person name="Kellis M."/>
            <person name="Flicek P."/>
            <person name="Chen Y."/>
            <person name="Webber C."/>
            <person name="Hardison R."/>
            <person name="Nelson J."/>
            <person name="Hallsworth-Pepin K."/>
            <person name="Delehaunty K."/>
            <person name="Markovic C."/>
            <person name="Minx P."/>
            <person name="Feng Y."/>
            <person name="Kremitzki C."/>
            <person name="Mitreva M."/>
            <person name="Glasscock J."/>
            <person name="Wylie T."/>
            <person name="Wohldmann P."/>
            <person name="Thiru P."/>
            <person name="Nhan M.N."/>
            <person name="Pohl C.S."/>
            <person name="Smith S.M."/>
            <person name="Hou S."/>
            <person name="Nefedov M."/>
            <person name="de Jong P.J."/>
            <person name="Renfree M.B."/>
            <person name="Mardis E.R."/>
            <person name="Wilson R.K."/>
        </authorList>
    </citation>
    <scope>NUCLEOTIDE SEQUENCE [LARGE SCALE GENOMIC DNA]</scope>
    <source>
        <strain evidence="3 4">Glennie</strain>
    </source>
</reference>
<dbReference type="Bgee" id="ENSOANG00000036060">
    <property type="expression patterns" value="Expressed in ovary and 8 other cell types or tissues"/>
</dbReference>
<sequence length="116" mass="13106">MDIETLDEALKDFEKKGKKDVCPVLDQFLCHVAKTGETITPFTIQRLCELLTDPRRNYTGTDKFLRGIEKNVMVVSCIQPCTEKTSTNSLSRMNGVMFPGNSPGYTESSYDNKWST</sequence>
<dbReference type="GO" id="GO:0030289">
    <property type="term" value="C:protein phosphatase 4 complex"/>
    <property type="evidence" value="ECO:0000318"/>
    <property type="project" value="GO_Central"/>
</dbReference>
<dbReference type="GeneTree" id="ENSGT00940000162859"/>
<dbReference type="Pfam" id="PF09184">
    <property type="entry name" value="PPP4R2"/>
    <property type="match status" value="2"/>
</dbReference>
<dbReference type="InterPro" id="IPR015267">
    <property type="entry name" value="PPP4R2"/>
</dbReference>
<evidence type="ECO:0000313" key="4">
    <source>
        <dbReference type="Proteomes" id="UP000002279"/>
    </source>
</evidence>
<keyword evidence="4" id="KW-1185">Reference proteome</keyword>
<reference evidence="3" key="3">
    <citation type="submission" date="2025-09" db="UniProtKB">
        <authorList>
            <consortium name="Ensembl"/>
        </authorList>
    </citation>
    <scope>IDENTIFICATION</scope>
    <source>
        <strain evidence="3">Glennie</strain>
    </source>
</reference>
<comment type="similarity">
    <text evidence="1">Belongs to the PPP4R2 family.</text>
</comment>
<name>A0A6I8P151_ORNAN</name>